<dbReference type="SUPFAM" id="SSF53335">
    <property type="entry name" value="S-adenosyl-L-methionine-dependent methyltransferases"/>
    <property type="match status" value="1"/>
</dbReference>
<evidence type="ECO:0000256" key="2">
    <source>
        <dbReference type="ARBA" id="ARBA00022490"/>
    </source>
</evidence>
<keyword evidence="3 6" id="KW-0489">Methyltransferase</keyword>
<feature type="binding site" evidence="6">
    <location>
        <position position="158"/>
    </location>
    <ligand>
        <name>S-adenosyl-L-methionine</name>
        <dbReference type="ChEBI" id="CHEBI:59789"/>
    </ligand>
</feature>
<proteinExistence type="inferred from homology"/>
<dbReference type="PIRSF" id="PIRSF000401">
    <property type="entry name" value="RPL11_MTase"/>
    <property type="match status" value="1"/>
</dbReference>
<evidence type="ECO:0000313" key="7">
    <source>
        <dbReference type="EMBL" id="MDP9727372.1"/>
    </source>
</evidence>
<keyword evidence="5 6" id="KW-0949">S-adenosyl-L-methionine</keyword>
<evidence type="ECO:0000256" key="4">
    <source>
        <dbReference type="ARBA" id="ARBA00022679"/>
    </source>
</evidence>
<name>A0ABT9LSY4_9BACL</name>
<comment type="catalytic activity">
    <reaction evidence="6">
        <text>L-lysyl-[protein] + 3 S-adenosyl-L-methionine = N(6),N(6),N(6)-trimethyl-L-lysyl-[protein] + 3 S-adenosyl-L-homocysteine + 3 H(+)</text>
        <dbReference type="Rhea" id="RHEA:54192"/>
        <dbReference type="Rhea" id="RHEA-COMP:9752"/>
        <dbReference type="Rhea" id="RHEA-COMP:13826"/>
        <dbReference type="ChEBI" id="CHEBI:15378"/>
        <dbReference type="ChEBI" id="CHEBI:29969"/>
        <dbReference type="ChEBI" id="CHEBI:57856"/>
        <dbReference type="ChEBI" id="CHEBI:59789"/>
        <dbReference type="ChEBI" id="CHEBI:61961"/>
    </reaction>
</comment>
<reference evidence="7 8" key="1">
    <citation type="submission" date="2023-07" db="EMBL/GenBank/DDBJ databases">
        <title>Genomic Encyclopedia of Type Strains, Phase IV (KMG-IV): sequencing the most valuable type-strain genomes for metagenomic binning, comparative biology and taxonomic classification.</title>
        <authorList>
            <person name="Goeker M."/>
        </authorList>
    </citation>
    <scope>NUCLEOTIDE SEQUENCE [LARGE SCALE GENOMIC DNA]</scope>
    <source>
        <strain evidence="7 8">DSM 25924</strain>
    </source>
</reference>
<keyword evidence="7" id="KW-0689">Ribosomal protein</keyword>
<comment type="subcellular location">
    <subcellularLocation>
        <location evidence="6">Cytoplasm</location>
    </subcellularLocation>
</comment>
<keyword evidence="7" id="KW-0687">Ribonucleoprotein</keyword>
<evidence type="ECO:0000256" key="5">
    <source>
        <dbReference type="ARBA" id="ARBA00022691"/>
    </source>
</evidence>
<protein>
    <recommendedName>
        <fullName evidence="6">Ribosomal protein L11 methyltransferase</fullName>
        <shortName evidence="6">L11 Mtase</shortName>
        <ecNumber evidence="6">2.1.1.-</ecNumber>
    </recommendedName>
</protein>
<dbReference type="GO" id="GO:0032259">
    <property type="term" value="P:methylation"/>
    <property type="evidence" value="ECO:0007669"/>
    <property type="project" value="UniProtKB-KW"/>
</dbReference>
<dbReference type="Pfam" id="PF06325">
    <property type="entry name" value="PrmA"/>
    <property type="match status" value="1"/>
</dbReference>
<dbReference type="NCBIfam" id="NF001785">
    <property type="entry name" value="PRK00517.2-2"/>
    <property type="match status" value="1"/>
</dbReference>
<dbReference type="GO" id="GO:0008168">
    <property type="term" value="F:methyltransferase activity"/>
    <property type="evidence" value="ECO:0007669"/>
    <property type="project" value="UniProtKB-KW"/>
</dbReference>
<feature type="binding site" evidence="6">
    <location>
        <position position="201"/>
    </location>
    <ligand>
        <name>S-adenosyl-L-methionine</name>
        <dbReference type="ChEBI" id="CHEBI:59789"/>
    </ligand>
</feature>
<dbReference type="HAMAP" id="MF_00735">
    <property type="entry name" value="Methyltr_PrmA"/>
    <property type="match status" value="1"/>
</dbReference>
<dbReference type="RefSeq" id="WP_203115355.1">
    <property type="nucleotide sequence ID" value="NZ_JAURUO010000001.1"/>
</dbReference>
<dbReference type="EC" id="2.1.1.-" evidence="6"/>
<evidence type="ECO:0000256" key="3">
    <source>
        <dbReference type="ARBA" id="ARBA00022603"/>
    </source>
</evidence>
<dbReference type="PANTHER" id="PTHR43648:SF1">
    <property type="entry name" value="ELECTRON TRANSFER FLAVOPROTEIN BETA SUBUNIT LYSINE METHYLTRANSFERASE"/>
    <property type="match status" value="1"/>
</dbReference>
<dbReference type="PANTHER" id="PTHR43648">
    <property type="entry name" value="ELECTRON TRANSFER FLAVOPROTEIN BETA SUBUNIT LYSINE METHYLTRANSFERASE"/>
    <property type="match status" value="1"/>
</dbReference>
<gene>
    <name evidence="6" type="primary">prmA</name>
    <name evidence="7" type="ORF">J2S04_000294</name>
</gene>
<dbReference type="NCBIfam" id="TIGR00406">
    <property type="entry name" value="prmA"/>
    <property type="match status" value="1"/>
</dbReference>
<evidence type="ECO:0000256" key="6">
    <source>
        <dbReference type="HAMAP-Rule" id="MF_00735"/>
    </source>
</evidence>
<evidence type="ECO:0000256" key="1">
    <source>
        <dbReference type="ARBA" id="ARBA00009741"/>
    </source>
</evidence>
<keyword evidence="4 6" id="KW-0808">Transferase</keyword>
<dbReference type="CDD" id="cd02440">
    <property type="entry name" value="AdoMet_MTases"/>
    <property type="match status" value="1"/>
</dbReference>
<dbReference type="InterPro" id="IPR029063">
    <property type="entry name" value="SAM-dependent_MTases_sf"/>
</dbReference>
<dbReference type="Gene3D" id="3.40.50.150">
    <property type="entry name" value="Vaccinia Virus protein VP39"/>
    <property type="match status" value="1"/>
</dbReference>
<dbReference type="InterPro" id="IPR004498">
    <property type="entry name" value="Ribosomal_PrmA_MeTrfase"/>
</dbReference>
<dbReference type="InterPro" id="IPR050078">
    <property type="entry name" value="Ribosomal_L11_MeTrfase_PrmA"/>
</dbReference>
<accession>A0ABT9LSY4</accession>
<comment type="similarity">
    <text evidence="1 6">Belongs to the methyltransferase superfamily. PrmA family.</text>
</comment>
<keyword evidence="2 6" id="KW-0963">Cytoplasm</keyword>
<comment type="function">
    <text evidence="6">Methylates ribosomal protein L11.</text>
</comment>
<organism evidence="7 8">
    <name type="scientific">Alicyclobacillus tolerans</name>
    <dbReference type="NCBI Taxonomy" id="90970"/>
    <lineage>
        <taxon>Bacteria</taxon>
        <taxon>Bacillati</taxon>
        <taxon>Bacillota</taxon>
        <taxon>Bacilli</taxon>
        <taxon>Bacillales</taxon>
        <taxon>Alicyclobacillaceae</taxon>
        <taxon>Alicyclobacillus</taxon>
    </lineage>
</organism>
<evidence type="ECO:0000313" key="8">
    <source>
        <dbReference type="Proteomes" id="UP001229209"/>
    </source>
</evidence>
<dbReference type="Proteomes" id="UP001229209">
    <property type="component" value="Unassembled WGS sequence"/>
</dbReference>
<dbReference type="GO" id="GO:0005840">
    <property type="term" value="C:ribosome"/>
    <property type="evidence" value="ECO:0007669"/>
    <property type="project" value="UniProtKB-KW"/>
</dbReference>
<feature type="binding site" evidence="6">
    <location>
        <position position="179"/>
    </location>
    <ligand>
        <name>S-adenosyl-L-methionine</name>
        <dbReference type="ChEBI" id="CHEBI:59789"/>
    </ligand>
</feature>
<feature type="binding site" evidence="6">
    <location>
        <position position="244"/>
    </location>
    <ligand>
        <name>S-adenosyl-L-methionine</name>
        <dbReference type="ChEBI" id="CHEBI:59789"/>
    </ligand>
</feature>
<comment type="caution">
    <text evidence="7">The sequence shown here is derived from an EMBL/GenBank/DDBJ whole genome shotgun (WGS) entry which is preliminary data.</text>
</comment>
<dbReference type="EMBL" id="JAURUO010000001">
    <property type="protein sequence ID" value="MDP9727372.1"/>
    <property type="molecule type" value="Genomic_DNA"/>
</dbReference>
<keyword evidence="8" id="KW-1185">Reference proteome</keyword>
<sequence length="308" mass="34794">MKWWEIKQTVSRNQADVISALWLEMQDVQGVAVEGRTEDEPPHPEFGEWFDESLLETDQQVVRVYFPETYKEADIAALVADVERSVFQILSEERNVLSEWSLVDEEEWADGWKHEYVPVPVGRRLLVIPNWDQHVDTQRVSVRLEPGMAFGTGTHETTQLAMEALERITLADKRVLDVGCGTAILAITAAKLGAKEVQALDVDPVAVSVAKENVRLNEVHVEVSQGDLLKGFSKEVRYDVIVANILRDIVIELIPEARSRLMPGGLLLVSGFVEQHAPQVEEALLQSGFQTIHRYQKNDWILLEASYT</sequence>